<dbReference type="OrthoDB" id="7602942at2759"/>
<dbReference type="AlphaFoldDB" id="A0A310SLF6"/>
<sequence length="206" mass="23302">MVSLTLSNPSNFLAPAPSQFSLILLLSAQFHGIKVGLRKIAKAGPDTGNESAPLRHPAQAYPASIVATTSDIRYDSARDEFDGRVENQPYTILIQLPKREDKYGDDNYVHKKRKYEKISIPLYDNENDYIYDESDTDSKVVNLNDKKVYIKMVKGEHPKLQIQISRSDNEGNIKGTKILPILPKIHENFTPSVQSETRAFTPHENF</sequence>
<evidence type="ECO:0000313" key="1">
    <source>
        <dbReference type="EMBL" id="OAD61964.1"/>
    </source>
</evidence>
<protein>
    <submittedName>
        <fullName evidence="1">Uncharacterized protein</fullName>
    </submittedName>
</protein>
<proteinExistence type="predicted"/>
<dbReference type="EMBL" id="KQ760085">
    <property type="protein sequence ID" value="OAD61964.1"/>
    <property type="molecule type" value="Genomic_DNA"/>
</dbReference>
<organism evidence="1 2">
    <name type="scientific">Eufriesea mexicana</name>
    <dbReference type="NCBI Taxonomy" id="516756"/>
    <lineage>
        <taxon>Eukaryota</taxon>
        <taxon>Metazoa</taxon>
        <taxon>Ecdysozoa</taxon>
        <taxon>Arthropoda</taxon>
        <taxon>Hexapoda</taxon>
        <taxon>Insecta</taxon>
        <taxon>Pterygota</taxon>
        <taxon>Neoptera</taxon>
        <taxon>Endopterygota</taxon>
        <taxon>Hymenoptera</taxon>
        <taxon>Apocrita</taxon>
        <taxon>Aculeata</taxon>
        <taxon>Apoidea</taxon>
        <taxon>Anthophila</taxon>
        <taxon>Apidae</taxon>
        <taxon>Eufriesea</taxon>
    </lineage>
</organism>
<keyword evidence="2" id="KW-1185">Reference proteome</keyword>
<name>A0A310SLF6_9HYME</name>
<reference evidence="1 2" key="1">
    <citation type="submission" date="2015-07" db="EMBL/GenBank/DDBJ databases">
        <title>The genome of Eufriesea mexicana.</title>
        <authorList>
            <person name="Pan H."/>
            <person name="Kapheim K."/>
        </authorList>
    </citation>
    <scope>NUCLEOTIDE SEQUENCE [LARGE SCALE GENOMIC DNA]</scope>
    <source>
        <strain evidence="1">0111107269</strain>
        <tissue evidence="1">Whole body</tissue>
    </source>
</reference>
<gene>
    <name evidence="1" type="ORF">WN48_00018</name>
</gene>
<dbReference type="Proteomes" id="UP000250275">
    <property type="component" value="Unassembled WGS sequence"/>
</dbReference>
<evidence type="ECO:0000313" key="2">
    <source>
        <dbReference type="Proteomes" id="UP000250275"/>
    </source>
</evidence>
<accession>A0A310SLF6</accession>